<evidence type="ECO:0000313" key="1">
    <source>
        <dbReference type="EMBL" id="NHZ32986.1"/>
    </source>
</evidence>
<keyword evidence="1" id="KW-0547">Nucleotide-binding</keyword>
<gene>
    <name evidence="1" type="ORF">F0185_05205</name>
</gene>
<dbReference type="EMBL" id="VUYU01000003">
    <property type="protein sequence ID" value="NHZ32986.1"/>
    <property type="molecule type" value="Genomic_DNA"/>
</dbReference>
<name>A0ABX0LKF4_9BURK</name>
<accession>A0ABX0LKF4</accession>
<protein>
    <submittedName>
        <fullName evidence="1">ATP-binding protein</fullName>
    </submittedName>
</protein>
<evidence type="ECO:0000313" key="2">
    <source>
        <dbReference type="Proteomes" id="UP000785613"/>
    </source>
</evidence>
<sequence length="709" mass="77805">MEENVTHESRFPEDLLDWSGHHSGGVKRLFDSNSGRPGKELLRTNLISRLEDWSRRIASGQANTPRILLLVGGPGNGKTEAIEHTIRRIDDELVAEGRLVDLLSIAFHPLLGKPVPRSICVDASGFFPNASLFEIQIIQDASTIAGHEGRNAPELLIEELSVLLDSPPSAHYLCCVNRGVLDDALIYAIDQGLDNARILLEAITRSVSLSSSAPSCWPLENFPSIAIWPMDAESLMITPDDDSRSPAAKLLEHAVNARYWPAPGTCAAGSGCPFCHSQMLLANEGCRVSLLKMLRWYELASGKRWSFRDLFTLVSYLLAGQRPDGDGQQGSPCKWAAYMFEQDRLGQVAPIPRKHQLSAIFKIAMSGYQHALFHAWNAEASMVLRQGMKDLGMDKGSSEGRTLLGLQHFLAERKDPYLPATIATLLDDLVHLLDPALASPDHEVLVSARNKIMLADLDLRFSRSLAGGIDFIQKYKVLSSVELDLLGRLVKVDNFLSSSQTRRKSPASASRMQRLIRDFSCRLVRRSICSRSAVVADADILEEFRQVVDHDENGQRLFEVARQVKNLLNKGAGFEVSLTTTFGQPLPPRQRQATLVVPVRQVRMLPVSTAGRPRSPIAYLAVGSGKSSQPIPLTYDLFKAVKELDRGLSQASLPGAVVTLLDTTKAMLSGPIVRDLETLSDARIRIGIDGTEIGSSWNGFVASGLGETL</sequence>
<dbReference type="RefSeq" id="WP_167222264.1">
    <property type="nucleotide sequence ID" value="NZ_VUYU01000003.1"/>
</dbReference>
<dbReference type="Proteomes" id="UP000785613">
    <property type="component" value="Unassembled WGS sequence"/>
</dbReference>
<comment type="caution">
    <text evidence="1">The sequence shown here is derived from an EMBL/GenBank/DDBJ whole genome shotgun (WGS) entry which is preliminary data.</text>
</comment>
<organism evidence="1 2">
    <name type="scientific">Massilia rubra</name>
    <dbReference type="NCBI Taxonomy" id="2607910"/>
    <lineage>
        <taxon>Bacteria</taxon>
        <taxon>Pseudomonadati</taxon>
        <taxon>Pseudomonadota</taxon>
        <taxon>Betaproteobacteria</taxon>
        <taxon>Burkholderiales</taxon>
        <taxon>Oxalobacteraceae</taxon>
        <taxon>Telluria group</taxon>
        <taxon>Massilia</taxon>
    </lineage>
</organism>
<dbReference type="GO" id="GO:0005524">
    <property type="term" value="F:ATP binding"/>
    <property type="evidence" value="ECO:0007669"/>
    <property type="project" value="UniProtKB-KW"/>
</dbReference>
<keyword evidence="2" id="KW-1185">Reference proteome</keyword>
<reference evidence="1 2" key="1">
    <citation type="submission" date="2019-09" db="EMBL/GenBank/DDBJ databases">
        <title>Taxonomy of Antarctic Massilia spp.: description of Massilia rubra sp. nov., Massilia aquatica sp. nov., Massilia mucilaginosa sp. nov., Massilia frigida sp. nov. isolated from streams, lakes and regoliths.</title>
        <authorList>
            <person name="Holochova P."/>
            <person name="Sedlacek I."/>
            <person name="Kralova S."/>
            <person name="Maslanova I."/>
            <person name="Busse H.-J."/>
            <person name="Stankova E."/>
            <person name="Vrbovska V."/>
            <person name="Kovarovic V."/>
            <person name="Bartak M."/>
            <person name="Svec P."/>
            <person name="Pantucek R."/>
        </authorList>
    </citation>
    <scope>NUCLEOTIDE SEQUENCE [LARGE SCALE GENOMIC DNA]</scope>
    <source>
        <strain evidence="1 2">CCM 8692</strain>
    </source>
</reference>
<keyword evidence="1" id="KW-0067">ATP-binding</keyword>
<proteinExistence type="predicted"/>